<dbReference type="GO" id="GO:0003712">
    <property type="term" value="F:transcription coregulator activity"/>
    <property type="evidence" value="ECO:0007669"/>
    <property type="project" value="InterPro"/>
</dbReference>
<dbReference type="GO" id="GO:0006357">
    <property type="term" value="P:regulation of transcription by RNA polymerase II"/>
    <property type="evidence" value="ECO:0007669"/>
    <property type="project" value="InterPro"/>
</dbReference>
<proteinExistence type="inferred from homology"/>
<keyword evidence="1" id="KW-0539">Nucleus</keyword>
<keyword evidence="4" id="KW-1185">Reference proteome</keyword>
<comment type="subcellular location">
    <subcellularLocation>
        <location evidence="1">Nucleus</location>
    </subcellularLocation>
</comment>
<evidence type="ECO:0000313" key="3">
    <source>
        <dbReference type="EMBL" id="POY69937.1"/>
    </source>
</evidence>
<comment type="similarity">
    <text evidence="1">Belongs to the Mediator complex subunit 17 family.</text>
</comment>
<dbReference type="EMBL" id="PJQD01000164">
    <property type="protein sequence ID" value="POY69937.1"/>
    <property type="molecule type" value="Genomic_DNA"/>
</dbReference>
<comment type="subunit">
    <text evidence="1">Component of the Mediator complex.</text>
</comment>
<evidence type="ECO:0000256" key="1">
    <source>
        <dbReference type="RuleBase" id="RU364140"/>
    </source>
</evidence>
<dbReference type="GO" id="GO:0016592">
    <property type="term" value="C:mediator complex"/>
    <property type="evidence" value="ECO:0007669"/>
    <property type="project" value="InterPro"/>
</dbReference>
<keyword evidence="1" id="KW-0804">Transcription</keyword>
<gene>
    <name evidence="1" type="primary">MED17</name>
    <name evidence="3" type="ORF">BMF94_7069</name>
</gene>
<reference evidence="3 4" key="1">
    <citation type="journal article" date="2018" name="Front. Microbiol.">
        <title>Prospects for Fungal Bioremediation of Acidic Radioactive Waste Sites: Characterization and Genome Sequence of Rhodotorula taiwanensis MD1149.</title>
        <authorList>
            <person name="Tkavc R."/>
            <person name="Matrosova V.Y."/>
            <person name="Grichenko O.E."/>
            <person name="Gostincar C."/>
            <person name="Volpe R.P."/>
            <person name="Klimenkova P."/>
            <person name="Gaidamakova E.K."/>
            <person name="Zhou C.E."/>
            <person name="Stewart B.J."/>
            <person name="Lyman M.G."/>
            <person name="Malfatti S.A."/>
            <person name="Rubinfeld B."/>
            <person name="Courtot M."/>
            <person name="Singh J."/>
            <person name="Dalgard C.L."/>
            <person name="Hamilton T."/>
            <person name="Frey K.G."/>
            <person name="Gunde-Cimerman N."/>
            <person name="Dugan L."/>
            <person name="Daly M.J."/>
        </authorList>
    </citation>
    <scope>NUCLEOTIDE SEQUENCE [LARGE SCALE GENOMIC DNA]</scope>
    <source>
        <strain evidence="3 4">MD1149</strain>
    </source>
</reference>
<evidence type="ECO:0000313" key="4">
    <source>
        <dbReference type="Proteomes" id="UP000237144"/>
    </source>
</evidence>
<dbReference type="Proteomes" id="UP000237144">
    <property type="component" value="Unassembled WGS sequence"/>
</dbReference>
<comment type="function">
    <text evidence="1">Component of the Mediator complex, a coactivator involved in the regulated transcription of nearly all RNA polymerase II-dependent genes. Mediator functions as a bridge to convey information from gene-specific regulatory proteins to the basal RNA polymerase II transcription machinery. Mediator is recruited to promoters by direct interactions with regulatory proteins and serves as a scaffold for the assembly of a functional preinitiation complex with RNA polymerase II and the general transcription factors.</text>
</comment>
<dbReference type="Pfam" id="PF10156">
    <property type="entry name" value="Med17"/>
    <property type="match status" value="1"/>
</dbReference>
<sequence>MQVSLEPPRLLAGDGLDEDLFARPARLQDLNLEDGREVLTRHISDRDDRSKSLHDRLMRLWAERGDFSKVTEDSIKHPPTSDADKDAGDATEDKDGRPAVEDVRKLQETMLHSLALVRGELTTALDLLSVLSTPTDPPDVDVNSIPLPQQTLTLVPTAPPPRASSDPTTNPLAILPVASSLTALKSSANAFFRASEDLIPLDAAEQAALAASAPSLARPRAQTRAPDPWPTILRLHASSPRRLVPLGAGPGATLTGKGETRAARRVGVVYGCPEAREAFRRAAIARVGDLVEQVEATRKDGAKAEPPRGRTLVLELEDKTKRASWCWFGEDKSSADGAEAVETILQDRARSALGEELFAQLVQEARADPTLRAELVLGDAATGDKVRMQGTGWTLKISMTYAHRRSPQAVPAPRPLLATLSAVLNHEQRARAVSAVLARQLARVQSTALQVELANDAESGSGLARSVQSALSPAMATLGGRATLRLGQVHVYHVTHSYPLPRSKSAPGLSSNGSSGPGLTEPSLTLRLPGKQPIAVPSLRLLEQLLSEQVPLVLAA</sequence>
<dbReference type="AlphaFoldDB" id="A0A2S5AZH3"/>
<dbReference type="STRING" id="741276.A0A2S5AZH3"/>
<evidence type="ECO:0000256" key="2">
    <source>
        <dbReference type="SAM" id="MobiDB-lite"/>
    </source>
</evidence>
<feature type="compositionally biased region" description="Basic and acidic residues" evidence="2">
    <location>
        <begin position="82"/>
        <end position="99"/>
    </location>
</feature>
<protein>
    <recommendedName>
        <fullName evidence="1">Mediator of RNA polymerase II transcription subunit 17</fullName>
    </recommendedName>
    <alternativeName>
        <fullName evidence="1">Mediator complex subunit 17</fullName>
    </alternativeName>
</protein>
<feature type="region of interest" description="Disordered" evidence="2">
    <location>
        <begin position="71"/>
        <end position="99"/>
    </location>
</feature>
<feature type="region of interest" description="Disordered" evidence="2">
    <location>
        <begin position="500"/>
        <end position="526"/>
    </location>
</feature>
<comment type="caution">
    <text evidence="3">The sequence shown here is derived from an EMBL/GenBank/DDBJ whole genome shotgun (WGS) entry which is preliminary data.</text>
</comment>
<keyword evidence="1" id="KW-0010">Activator</keyword>
<feature type="compositionally biased region" description="Low complexity" evidence="2">
    <location>
        <begin position="503"/>
        <end position="519"/>
    </location>
</feature>
<dbReference type="OrthoDB" id="10251234at2759"/>
<keyword evidence="1" id="KW-0805">Transcription regulation</keyword>
<dbReference type="InterPro" id="IPR019313">
    <property type="entry name" value="Mediator_Med17"/>
</dbReference>
<name>A0A2S5AZH3_9BASI</name>
<accession>A0A2S5AZH3</accession>
<organism evidence="3 4">
    <name type="scientific">Rhodotorula taiwanensis</name>
    <dbReference type="NCBI Taxonomy" id="741276"/>
    <lineage>
        <taxon>Eukaryota</taxon>
        <taxon>Fungi</taxon>
        <taxon>Dikarya</taxon>
        <taxon>Basidiomycota</taxon>
        <taxon>Pucciniomycotina</taxon>
        <taxon>Microbotryomycetes</taxon>
        <taxon>Sporidiobolales</taxon>
        <taxon>Sporidiobolaceae</taxon>
        <taxon>Rhodotorula</taxon>
    </lineage>
</organism>